<organism evidence="1 2">
    <name type="scientific">Vitis vinifera</name>
    <name type="common">Grape</name>
    <dbReference type="NCBI Taxonomy" id="29760"/>
    <lineage>
        <taxon>Eukaryota</taxon>
        <taxon>Viridiplantae</taxon>
        <taxon>Streptophyta</taxon>
        <taxon>Embryophyta</taxon>
        <taxon>Tracheophyta</taxon>
        <taxon>Spermatophyta</taxon>
        <taxon>Magnoliopsida</taxon>
        <taxon>eudicotyledons</taxon>
        <taxon>Gunneridae</taxon>
        <taxon>Pentapetalae</taxon>
        <taxon>rosids</taxon>
        <taxon>Vitales</taxon>
        <taxon>Vitaceae</taxon>
        <taxon>Viteae</taxon>
        <taxon>Vitis</taxon>
    </lineage>
</organism>
<dbReference type="EMBL" id="FN596521">
    <property type="protein sequence ID" value="CCB60960.1"/>
    <property type="molecule type" value="Genomic_DNA"/>
</dbReference>
<dbReference type="ExpressionAtlas" id="F6I1Z3">
    <property type="expression patterns" value="baseline"/>
</dbReference>
<dbReference type="HOGENOM" id="CLU_181105_0_0_1"/>
<name>F6I1Z3_VITVI</name>
<gene>
    <name evidence="1" type="ORF">VIT_00s0169g00060</name>
</gene>
<dbReference type="Proteomes" id="UP000009183">
    <property type="component" value="Unassembled WGS sequence, unordered"/>
</dbReference>
<proteinExistence type="predicted"/>
<dbReference type="PaxDb" id="29760-VIT_00s0169g00060.t01"/>
<keyword evidence="2" id="KW-1185">Reference proteome</keyword>
<dbReference type="AlphaFoldDB" id="F6I1Z3"/>
<protein>
    <submittedName>
        <fullName evidence="1">Uncharacterized protein</fullName>
    </submittedName>
</protein>
<dbReference type="InParanoid" id="F6I1Z3"/>
<accession>F6I1Z3</accession>
<reference evidence="2" key="1">
    <citation type="journal article" date="2007" name="Nature">
        <title>The grapevine genome sequence suggests ancestral hexaploidization in major angiosperm phyla.</title>
        <authorList>
            <consortium name="The French-Italian Public Consortium for Grapevine Genome Characterization."/>
            <person name="Jaillon O."/>
            <person name="Aury J.-M."/>
            <person name="Noel B."/>
            <person name="Policriti A."/>
            <person name="Clepet C."/>
            <person name="Casagrande A."/>
            <person name="Choisne N."/>
            <person name="Aubourg S."/>
            <person name="Vitulo N."/>
            <person name="Jubin C."/>
            <person name="Vezzi A."/>
            <person name="Legeai F."/>
            <person name="Hugueney P."/>
            <person name="Dasilva C."/>
            <person name="Horner D."/>
            <person name="Mica E."/>
            <person name="Jublot D."/>
            <person name="Poulain J."/>
            <person name="Bruyere C."/>
            <person name="Billault A."/>
            <person name="Segurens B."/>
            <person name="Gouyvenoux M."/>
            <person name="Ugarte E."/>
            <person name="Cattonaro F."/>
            <person name="Anthouard V."/>
            <person name="Vico V."/>
            <person name="Del Fabbro C."/>
            <person name="Alaux M."/>
            <person name="Di Gaspero G."/>
            <person name="Dumas V."/>
            <person name="Felice N."/>
            <person name="Paillard S."/>
            <person name="Juman I."/>
            <person name="Moroldo M."/>
            <person name="Scalabrin S."/>
            <person name="Canaguier A."/>
            <person name="Le Clainche I."/>
            <person name="Malacrida G."/>
            <person name="Durand E."/>
            <person name="Pesole G."/>
            <person name="Laucou V."/>
            <person name="Chatelet P."/>
            <person name="Merdinoglu D."/>
            <person name="Delledonne M."/>
            <person name="Pezzotti M."/>
            <person name="Lecharny A."/>
            <person name="Scarpelli C."/>
            <person name="Artiguenave F."/>
            <person name="Pe M.E."/>
            <person name="Valle G."/>
            <person name="Morgante M."/>
            <person name="Caboche M."/>
            <person name="Adam-Blondon A.-F."/>
            <person name="Weissenbach J."/>
            <person name="Quetier F."/>
            <person name="Wincker P."/>
        </authorList>
    </citation>
    <scope>NUCLEOTIDE SEQUENCE [LARGE SCALE GENOMIC DNA]</scope>
    <source>
        <strain evidence="2">cv. Pinot noir / PN40024</strain>
    </source>
</reference>
<sequence>MGSSWSGRSYMGVGIRYEKQVPGTLYRPYHLIYCLSGTVGPWVKVPKALEEDTPMWVYGVGPALGYESQKTWGMTCPWVMSQNSHYYIDRVSCGALISAV</sequence>
<evidence type="ECO:0000313" key="2">
    <source>
        <dbReference type="Proteomes" id="UP000009183"/>
    </source>
</evidence>
<evidence type="ECO:0000313" key="1">
    <source>
        <dbReference type="EMBL" id="CCB60960.1"/>
    </source>
</evidence>